<dbReference type="InterPro" id="IPR005292">
    <property type="entry name" value="MRP"/>
</dbReference>
<evidence type="ECO:0000256" key="4">
    <source>
        <dbReference type="ARBA" id="ARBA00022448"/>
    </source>
</evidence>
<keyword evidence="8 16" id="KW-0812">Transmembrane</keyword>
<comment type="subcellular location">
    <subcellularLocation>
        <location evidence="2">Cell membrane</location>
        <topology evidence="2">Multi-pass membrane protein</topology>
    </subcellularLocation>
    <subcellularLocation>
        <location evidence="1">Vacuole membrane</location>
        <topology evidence="1">Multi-pass membrane protein</topology>
    </subcellularLocation>
</comment>
<evidence type="ECO:0000256" key="13">
    <source>
        <dbReference type="ARBA" id="ARBA00022989"/>
    </source>
</evidence>
<reference evidence="19 20" key="1">
    <citation type="submission" date="2009-08" db="EMBL/GenBank/DDBJ databases">
        <title>The Genome Sequence of Spizellomyces punctatus strain DAOM BR117.</title>
        <authorList>
            <consortium name="The Broad Institute Genome Sequencing Platform"/>
            <person name="Russ C."/>
            <person name="Cuomo C."/>
            <person name="Shea T."/>
            <person name="Young S.K."/>
            <person name="Zeng Q."/>
            <person name="Koehrsen M."/>
            <person name="Haas B."/>
            <person name="Borodovsky M."/>
            <person name="Guigo R."/>
            <person name="Alvarado L."/>
            <person name="Berlin A."/>
            <person name="Bochicchio J."/>
            <person name="Borenstein D."/>
            <person name="Chapman S."/>
            <person name="Chen Z."/>
            <person name="Engels R."/>
            <person name="Freedman E."/>
            <person name="Gellesch M."/>
            <person name="Goldberg J."/>
            <person name="Griggs A."/>
            <person name="Gujja S."/>
            <person name="Heiman D."/>
            <person name="Hepburn T."/>
            <person name="Howarth C."/>
            <person name="Jen D."/>
            <person name="Larson L."/>
            <person name="Lewis B."/>
            <person name="Mehta T."/>
            <person name="Park D."/>
            <person name="Pearson M."/>
            <person name="Roberts A."/>
            <person name="Saif S."/>
            <person name="Shenoy N."/>
            <person name="Sisk P."/>
            <person name="Stolte C."/>
            <person name="Sykes S."/>
            <person name="Thomson T."/>
            <person name="Walk T."/>
            <person name="White J."/>
            <person name="Yandava C."/>
            <person name="Burger G."/>
            <person name="Gray M.W."/>
            <person name="Holland P.W.H."/>
            <person name="King N."/>
            <person name="Lang F.B.F."/>
            <person name="Roger A.J."/>
            <person name="Ruiz-Trillo I."/>
            <person name="Lander E."/>
            <person name="Nusbaum C."/>
        </authorList>
    </citation>
    <scope>NUCLEOTIDE SEQUENCE [LARGE SCALE GENOMIC DNA]</scope>
    <source>
        <strain evidence="19 20">DAOM BR117</strain>
    </source>
</reference>
<feature type="compositionally biased region" description="Acidic residues" evidence="15">
    <location>
        <begin position="834"/>
        <end position="844"/>
    </location>
</feature>
<evidence type="ECO:0000256" key="8">
    <source>
        <dbReference type="ARBA" id="ARBA00022692"/>
    </source>
</evidence>
<evidence type="ECO:0000256" key="12">
    <source>
        <dbReference type="ARBA" id="ARBA00022967"/>
    </source>
</evidence>
<protein>
    <submittedName>
        <fullName evidence="19">Multi drug resistance-associated protein (MRP)</fullName>
    </submittedName>
</protein>
<dbReference type="SUPFAM" id="SSF52540">
    <property type="entry name" value="P-loop containing nucleoside triphosphate hydrolases"/>
    <property type="match status" value="2"/>
</dbReference>
<feature type="transmembrane region" description="Helical" evidence="16">
    <location>
        <begin position="98"/>
        <end position="117"/>
    </location>
</feature>
<dbReference type="GO" id="GO:0000329">
    <property type="term" value="C:fungal-type vacuole membrane"/>
    <property type="evidence" value="ECO:0007669"/>
    <property type="project" value="UniProtKB-ARBA"/>
</dbReference>
<dbReference type="Pfam" id="PF00005">
    <property type="entry name" value="ABC_tran"/>
    <property type="match status" value="2"/>
</dbReference>
<dbReference type="InterPro" id="IPR003593">
    <property type="entry name" value="AAA+_ATPase"/>
</dbReference>
<keyword evidence="7" id="KW-0926">Vacuole</keyword>
<dbReference type="Gene3D" id="1.20.1560.10">
    <property type="entry name" value="ABC transporter type 1, transmembrane domain"/>
    <property type="match status" value="2"/>
</dbReference>
<dbReference type="InterPro" id="IPR036640">
    <property type="entry name" value="ABC1_TM_sf"/>
</dbReference>
<dbReference type="FunFam" id="1.20.1560.10:FF:000001">
    <property type="entry name" value="ATP-binding cassette subfamily C member 1"/>
    <property type="match status" value="1"/>
</dbReference>
<dbReference type="CDD" id="cd03250">
    <property type="entry name" value="ABCC_MRP_domain1"/>
    <property type="match status" value="1"/>
</dbReference>
<dbReference type="GO" id="GO:0005886">
    <property type="term" value="C:plasma membrane"/>
    <property type="evidence" value="ECO:0007669"/>
    <property type="project" value="UniProtKB-SubCell"/>
</dbReference>
<dbReference type="NCBIfam" id="TIGR00957">
    <property type="entry name" value="MRP_assoc_pro"/>
    <property type="match status" value="1"/>
</dbReference>
<dbReference type="InterPro" id="IPR056227">
    <property type="entry name" value="TMD0_ABC"/>
</dbReference>
<dbReference type="Pfam" id="PF00664">
    <property type="entry name" value="ABC_membrane"/>
    <property type="match status" value="2"/>
</dbReference>
<dbReference type="InParanoid" id="A0A0L0HRW6"/>
<dbReference type="SMART" id="SM00382">
    <property type="entry name" value="AAA"/>
    <property type="match status" value="2"/>
</dbReference>
<dbReference type="InterPro" id="IPR017871">
    <property type="entry name" value="ABC_transporter-like_CS"/>
</dbReference>
<dbReference type="eggNOG" id="KOG0054">
    <property type="taxonomic scope" value="Eukaryota"/>
</dbReference>
<dbReference type="FunFam" id="3.40.50.300:FF:000450">
    <property type="entry name" value="ABC transporter C family member 2"/>
    <property type="match status" value="1"/>
</dbReference>
<dbReference type="Pfam" id="PF24357">
    <property type="entry name" value="TMD0_ABC"/>
    <property type="match status" value="1"/>
</dbReference>
<feature type="domain" description="ABC transporter" evidence="17">
    <location>
        <begin position="602"/>
        <end position="826"/>
    </location>
</feature>
<dbReference type="Proteomes" id="UP000053201">
    <property type="component" value="Unassembled WGS sequence"/>
</dbReference>
<proteinExistence type="inferred from homology"/>
<evidence type="ECO:0000256" key="14">
    <source>
        <dbReference type="ARBA" id="ARBA00023136"/>
    </source>
</evidence>
<dbReference type="VEuPathDB" id="FungiDB:SPPG_01293"/>
<feature type="domain" description="ABC transmembrane type-1" evidence="18">
    <location>
        <begin position="919"/>
        <end position="1210"/>
    </location>
</feature>
<dbReference type="InterPro" id="IPR050173">
    <property type="entry name" value="ABC_transporter_C-like"/>
</dbReference>
<keyword evidence="11" id="KW-0067">ATP-binding</keyword>
<dbReference type="FunCoup" id="A0A0L0HRW6">
    <property type="interactions" value="113"/>
</dbReference>
<dbReference type="CDD" id="cd18603">
    <property type="entry name" value="ABC_6TM_MRP1_2_3_6_D2_like"/>
    <property type="match status" value="1"/>
</dbReference>
<keyword evidence="20" id="KW-1185">Reference proteome</keyword>
<keyword evidence="14 16" id="KW-0472">Membrane</keyword>
<dbReference type="STRING" id="645134.A0A0L0HRW6"/>
<dbReference type="GO" id="GO:0016887">
    <property type="term" value="F:ATP hydrolysis activity"/>
    <property type="evidence" value="ECO:0007669"/>
    <property type="project" value="InterPro"/>
</dbReference>
<evidence type="ECO:0000256" key="11">
    <source>
        <dbReference type="ARBA" id="ARBA00022840"/>
    </source>
</evidence>
<evidence type="ECO:0000256" key="2">
    <source>
        <dbReference type="ARBA" id="ARBA00004651"/>
    </source>
</evidence>
<feature type="transmembrane region" description="Helical" evidence="16">
    <location>
        <begin position="547"/>
        <end position="566"/>
    </location>
</feature>
<dbReference type="GO" id="GO:0042592">
    <property type="term" value="P:homeostatic process"/>
    <property type="evidence" value="ECO:0007669"/>
    <property type="project" value="UniProtKB-ARBA"/>
</dbReference>
<feature type="transmembrane region" description="Helical" evidence="16">
    <location>
        <begin position="1182"/>
        <end position="1202"/>
    </location>
</feature>
<dbReference type="FunFam" id="3.40.50.300:FF:000074">
    <property type="entry name" value="Multidrug resistance-associated protein 5 isoform 1"/>
    <property type="match status" value="1"/>
</dbReference>
<dbReference type="GeneID" id="27684965"/>
<evidence type="ECO:0000256" key="15">
    <source>
        <dbReference type="SAM" id="MobiDB-lite"/>
    </source>
</evidence>
<evidence type="ECO:0000313" key="20">
    <source>
        <dbReference type="Proteomes" id="UP000053201"/>
    </source>
</evidence>
<evidence type="ECO:0000256" key="3">
    <source>
        <dbReference type="ARBA" id="ARBA00009726"/>
    </source>
</evidence>
<organism evidence="19 20">
    <name type="scientific">Spizellomyces punctatus (strain DAOM BR117)</name>
    <dbReference type="NCBI Taxonomy" id="645134"/>
    <lineage>
        <taxon>Eukaryota</taxon>
        <taxon>Fungi</taxon>
        <taxon>Fungi incertae sedis</taxon>
        <taxon>Chytridiomycota</taxon>
        <taxon>Chytridiomycota incertae sedis</taxon>
        <taxon>Chytridiomycetes</taxon>
        <taxon>Spizellomycetales</taxon>
        <taxon>Spizellomycetaceae</taxon>
        <taxon>Spizellomyces</taxon>
    </lineage>
</organism>
<feature type="transmembrane region" description="Helical" evidence="16">
    <location>
        <begin position="421"/>
        <end position="441"/>
    </location>
</feature>
<dbReference type="PANTHER" id="PTHR24223">
    <property type="entry name" value="ATP-BINDING CASSETTE SUB-FAMILY C"/>
    <property type="match status" value="1"/>
</dbReference>
<dbReference type="SUPFAM" id="SSF90123">
    <property type="entry name" value="ABC transporter transmembrane region"/>
    <property type="match status" value="2"/>
</dbReference>
<dbReference type="PROSITE" id="PS50893">
    <property type="entry name" value="ABC_TRANSPORTER_2"/>
    <property type="match status" value="2"/>
</dbReference>
<dbReference type="GO" id="GO:0005524">
    <property type="term" value="F:ATP binding"/>
    <property type="evidence" value="ECO:0007669"/>
    <property type="project" value="UniProtKB-KW"/>
</dbReference>
<feature type="transmembrane region" description="Helical" evidence="16">
    <location>
        <begin position="129"/>
        <end position="155"/>
    </location>
</feature>
<evidence type="ECO:0000256" key="10">
    <source>
        <dbReference type="ARBA" id="ARBA00022741"/>
    </source>
</evidence>
<feature type="transmembrane region" description="Helical" evidence="16">
    <location>
        <begin position="918"/>
        <end position="939"/>
    </location>
</feature>
<evidence type="ECO:0000256" key="9">
    <source>
        <dbReference type="ARBA" id="ARBA00022737"/>
    </source>
</evidence>
<dbReference type="EMBL" id="KQ257451">
    <property type="protein sequence ID" value="KND03837.1"/>
    <property type="molecule type" value="Genomic_DNA"/>
</dbReference>
<evidence type="ECO:0000259" key="17">
    <source>
        <dbReference type="PROSITE" id="PS50893"/>
    </source>
</evidence>
<dbReference type="InterPro" id="IPR011527">
    <property type="entry name" value="ABC1_TM_dom"/>
</dbReference>
<keyword evidence="12" id="KW-1278">Translocase</keyword>
<feature type="domain" description="ABC transmembrane type-1" evidence="18">
    <location>
        <begin position="276"/>
        <end position="563"/>
    </location>
</feature>
<evidence type="ECO:0000313" key="19">
    <source>
        <dbReference type="EMBL" id="KND03837.1"/>
    </source>
</evidence>
<dbReference type="CDD" id="cd18595">
    <property type="entry name" value="ABC_6TM_MRP1_2_3_6_D1_like"/>
    <property type="match status" value="1"/>
</dbReference>
<sequence>MSNASWCDPEYGWPADGLERLPPCQEETLRQIPWALLFLFGVPRLVTLLRGPSPAVPRGTLYWGKLTLAFVLLVLHVGEYLNAYLQGSLCDGPEYLCARVSFWLGAAALLFAIVLHHEEHLRSRVPSTVLLFFWLFTVVAGIVKLRTLVLVGAYARDQVGFALYVSFLGLAIFLFGLENVPKPGTYYSSLDEDVSASPEETANIFSRLTFFWMDPLMKLGYRKNLDMNDLWNLKRSDRSAVTGGMFQAAWEEELMKKRPSLLRACVKTYGLPFGSAAIFKAAQDIMAFIQPIFLKQLMDFARSWSDGDSTQERQPINRGFMIAGLMLLTAVTQTIMLHQYFHICLVTGMRMRSAMVTAVYRKSLVLSSVARQSSTVGEIVNLQSVDASRLSDLCSYLHIMWSGPFQIAMAIFFLYQTLGPSIFAGVAVMILMVPVNAYLATRSRTLNKAQMANKDTRTKMMDELLNGIKVIKLYAWERPFLKKIYKAREAELDTLKKLGYLSAFQSFTWACTPFLVSFVSFAVYTLISDEPLTSGKVFVCISLFNLLQFPLAVFPSVISAVIEASVSFNRLYKFLRNEELDRNAVIYETVVFQPTSGKAQRVVVENATFQWSKQGTPVLEDISFRVSDGQLFAIVGSVGAGKSSVIAALLGEMYKIKGDVRLRGSVAYVPQNAWIMNATLKENILFGRPFDAHFYDEVIKACGLKADLEILPGGDEVEIGERGINLSGGQKQRVSLARAVYSRADIYLFDDPLSAVDAHVGRHIFNNVVGPNGLLQTKARIFVTHGIHFLPETNEVMMLQEGRICELGAFTDVMAREGPLYTLMKEYGKRRDEDEGVEDDEADDVVPPVGSVGSLAEKPRSRRTSNVKGSHTQLDNAAALKKLPTPINSLMTKEESAVGSVSWDVYSAYAKACSVRMVVAYLIIAVLSQVLSVAQNVYLADWAAENDRMESHVLGGARNDHVLKRLAVYGGLGFTYSFTIIGQVIFVWVACGIRSARLLHTQMLENIVRLPQSFYDTTPLGRVMNRFSKDQYTVDEVLPRVFQGYFRTLFAVLSVIAVNLMGSPMFLLFAIPLSILYAYFQRFYLSTSRELKRLDSTSRSPIYAHFSETLGGVSTIRAYKQEPRFMHTNESKVDDNMRAYYPSIGSNRWLAVRLEFIGSLIVFGSALFSVLTIMIQGHISASIVGLMITYSLNVTQTLNWMVRQSCEIETNIVSVERMKEYIELPQEAPYEIPEHHPPANWPERGRIDFEHYSARYRPGLDLVLKDVTFSVHEREKIGIVGRTGAGKSSLTLALFRLIEAATGRIMIDDIDISHLGLFDLRSRLTIIPQDPVLFSGTIRDNLDPFNVHDDAAIWQALESASLKSHIGRLDKKLGAMVLQGGENFSVGQRQLICLARALLRKTHILVLDEATAAIDVETDTIIQKTIREEFKDCTIITIAHRINTVMDNDRILVLDRGQIAEFDTPNNLLANKKSMFYSLAKEAGQVA</sequence>
<evidence type="ECO:0000256" key="5">
    <source>
        <dbReference type="ARBA" id="ARBA00022475"/>
    </source>
</evidence>
<gene>
    <name evidence="19" type="ORF">SPPG_01293</name>
</gene>
<dbReference type="OrthoDB" id="6500128at2759"/>
<dbReference type="InterPro" id="IPR003439">
    <property type="entry name" value="ABC_transporter-like_ATP-bd"/>
</dbReference>
<feature type="transmembrane region" description="Helical" evidence="16">
    <location>
        <begin position="1156"/>
        <end position="1175"/>
    </location>
</feature>
<evidence type="ECO:0000259" key="18">
    <source>
        <dbReference type="PROSITE" id="PS50929"/>
    </source>
</evidence>
<dbReference type="InterPro" id="IPR027417">
    <property type="entry name" value="P-loop_NTPase"/>
</dbReference>
<dbReference type="PROSITE" id="PS00211">
    <property type="entry name" value="ABC_TRANSPORTER_1"/>
    <property type="match status" value="2"/>
</dbReference>
<feature type="transmembrane region" description="Helical" evidence="16">
    <location>
        <begin position="1049"/>
        <end position="1080"/>
    </location>
</feature>
<dbReference type="Gene3D" id="3.40.50.300">
    <property type="entry name" value="P-loop containing nucleotide triphosphate hydrolases"/>
    <property type="match status" value="2"/>
</dbReference>
<feature type="transmembrane region" description="Helical" evidence="16">
    <location>
        <begin position="61"/>
        <end position="78"/>
    </location>
</feature>
<evidence type="ECO:0000256" key="6">
    <source>
        <dbReference type="ARBA" id="ARBA00022553"/>
    </source>
</evidence>
<keyword evidence="10" id="KW-0547">Nucleotide-binding</keyword>
<feature type="transmembrane region" description="Helical" evidence="16">
    <location>
        <begin position="506"/>
        <end position="527"/>
    </location>
</feature>
<feature type="transmembrane region" description="Helical" evidence="16">
    <location>
        <begin position="31"/>
        <end position="49"/>
    </location>
</feature>
<keyword evidence="5" id="KW-1003">Cell membrane</keyword>
<dbReference type="RefSeq" id="XP_016611876.1">
    <property type="nucleotide sequence ID" value="XM_016749615.1"/>
</dbReference>
<evidence type="ECO:0000256" key="16">
    <source>
        <dbReference type="SAM" id="Phobius"/>
    </source>
</evidence>
<feature type="transmembrane region" description="Helical" evidence="16">
    <location>
        <begin position="966"/>
        <end position="993"/>
    </location>
</feature>
<dbReference type="CDD" id="cd03244">
    <property type="entry name" value="ABCC_MRP_domain2"/>
    <property type="match status" value="1"/>
</dbReference>
<comment type="similarity">
    <text evidence="3">Belongs to the ABC transporter superfamily. ABCC family. Conjugate transporter (TC 3.A.1.208) subfamily.</text>
</comment>
<feature type="transmembrane region" description="Helical" evidence="16">
    <location>
        <begin position="161"/>
        <end position="180"/>
    </location>
</feature>
<dbReference type="PROSITE" id="PS50929">
    <property type="entry name" value="ABC_TM1F"/>
    <property type="match status" value="2"/>
</dbReference>
<feature type="region of interest" description="Disordered" evidence="15">
    <location>
        <begin position="832"/>
        <end position="871"/>
    </location>
</feature>
<evidence type="ECO:0000256" key="1">
    <source>
        <dbReference type="ARBA" id="ARBA00004128"/>
    </source>
</evidence>
<accession>A0A0L0HRW6</accession>
<dbReference type="FunFam" id="1.20.1560.10:FF:000020">
    <property type="entry name" value="ABC metal ion transporter"/>
    <property type="match status" value="1"/>
</dbReference>
<feature type="domain" description="ABC transporter" evidence="17">
    <location>
        <begin position="1247"/>
        <end position="1481"/>
    </location>
</feature>
<dbReference type="OMA" id="CFETGMR"/>
<keyword evidence="13 16" id="KW-1133">Transmembrane helix</keyword>
<dbReference type="GO" id="GO:0140359">
    <property type="term" value="F:ABC-type transporter activity"/>
    <property type="evidence" value="ECO:0007669"/>
    <property type="project" value="InterPro"/>
</dbReference>
<keyword evidence="4" id="KW-0813">Transport</keyword>
<keyword evidence="6" id="KW-0597">Phosphoprotein</keyword>
<evidence type="ECO:0000256" key="7">
    <source>
        <dbReference type="ARBA" id="ARBA00022554"/>
    </source>
</evidence>
<keyword evidence="9" id="KW-0677">Repeat</keyword>
<dbReference type="PANTHER" id="PTHR24223:SF443">
    <property type="entry name" value="MULTIDRUG-RESISTANCE LIKE PROTEIN 1, ISOFORM I"/>
    <property type="match status" value="1"/>
</dbReference>
<name>A0A0L0HRW6_SPIPD</name>